<keyword evidence="2" id="KW-1133">Transmembrane helix</keyword>
<dbReference type="GO" id="GO:0043565">
    <property type="term" value="F:sequence-specific DNA binding"/>
    <property type="evidence" value="ECO:0007669"/>
    <property type="project" value="InterPro"/>
</dbReference>
<proteinExistence type="predicted"/>
<keyword evidence="3" id="KW-0732">Signal</keyword>
<dbReference type="Gene3D" id="1.25.40.10">
    <property type="entry name" value="Tetratricopeptide repeat domain"/>
    <property type="match status" value="2"/>
</dbReference>
<evidence type="ECO:0000313" key="5">
    <source>
        <dbReference type="EMBL" id="KFF14609.1"/>
    </source>
</evidence>
<protein>
    <submittedName>
        <fullName evidence="5">AraC family transcriptional regulator</fullName>
    </submittedName>
</protein>
<organism evidence="5 6">
    <name type="scientific">Chryseobacterium soli</name>
    <dbReference type="NCBI Taxonomy" id="445961"/>
    <lineage>
        <taxon>Bacteria</taxon>
        <taxon>Pseudomonadati</taxon>
        <taxon>Bacteroidota</taxon>
        <taxon>Flavobacteriia</taxon>
        <taxon>Flavobacteriales</taxon>
        <taxon>Weeksellaceae</taxon>
        <taxon>Chryseobacterium group</taxon>
        <taxon>Chryseobacterium</taxon>
    </lineage>
</organism>
<keyword evidence="1" id="KW-0238">DNA-binding</keyword>
<evidence type="ECO:0000256" key="2">
    <source>
        <dbReference type="SAM" id="Phobius"/>
    </source>
</evidence>
<dbReference type="AlphaFoldDB" id="A0A086AD45"/>
<evidence type="ECO:0000259" key="4">
    <source>
        <dbReference type="PROSITE" id="PS01124"/>
    </source>
</evidence>
<keyword evidence="2" id="KW-0812">Transmembrane</keyword>
<dbReference type="eggNOG" id="COG2207">
    <property type="taxonomic scope" value="Bacteria"/>
</dbReference>
<dbReference type="SMART" id="SM00028">
    <property type="entry name" value="TPR"/>
    <property type="match status" value="3"/>
</dbReference>
<accession>A0A086AD45</accession>
<gene>
    <name evidence="5" type="ORF">IW15_04025</name>
</gene>
<dbReference type="EMBL" id="JPRH01000001">
    <property type="protein sequence ID" value="KFF14609.1"/>
    <property type="molecule type" value="Genomic_DNA"/>
</dbReference>
<feature type="transmembrane region" description="Helical" evidence="2">
    <location>
        <begin position="384"/>
        <end position="404"/>
    </location>
</feature>
<dbReference type="SMART" id="SM00342">
    <property type="entry name" value="HTH_ARAC"/>
    <property type="match status" value="1"/>
</dbReference>
<keyword evidence="2" id="KW-0472">Membrane</keyword>
<evidence type="ECO:0000256" key="1">
    <source>
        <dbReference type="ARBA" id="ARBA00023125"/>
    </source>
</evidence>
<dbReference type="Gene3D" id="1.10.10.60">
    <property type="entry name" value="Homeodomain-like"/>
    <property type="match status" value="2"/>
</dbReference>
<dbReference type="SUPFAM" id="SSF48452">
    <property type="entry name" value="TPR-like"/>
    <property type="match status" value="1"/>
</dbReference>
<dbReference type="InterPro" id="IPR011990">
    <property type="entry name" value="TPR-like_helical_dom_sf"/>
</dbReference>
<dbReference type="Proteomes" id="UP000028705">
    <property type="component" value="Unassembled WGS sequence"/>
</dbReference>
<dbReference type="eggNOG" id="COG0457">
    <property type="taxonomic scope" value="Bacteria"/>
</dbReference>
<feature type="signal peptide" evidence="3">
    <location>
        <begin position="1"/>
        <end position="20"/>
    </location>
</feature>
<name>A0A086AD45_9FLAO</name>
<dbReference type="PANTHER" id="PTHR43280">
    <property type="entry name" value="ARAC-FAMILY TRANSCRIPTIONAL REGULATOR"/>
    <property type="match status" value="1"/>
</dbReference>
<evidence type="ECO:0000256" key="3">
    <source>
        <dbReference type="SAM" id="SignalP"/>
    </source>
</evidence>
<feature type="domain" description="HTH araC/xylS-type" evidence="4">
    <location>
        <begin position="465"/>
        <end position="569"/>
    </location>
</feature>
<feature type="chain" id="PRO_5001802649" evidence="3">
    <location>
        <begin position="21"/>
        <end position="580"/>
    </location>
</feature>
<reference evidence="5 6" key="1">
    <citation type="submission" date="2014-07" db="EMBL/GenBank/DDBJ databases">
        <title>Genome of Chryseobacterium soli DSM 19298.</title>
        <authorList>
            <person name="Stropko S.J."/>
            <person name="Pipes S.E."/>
            <person name="Newman J."/>
        </authorList>
    </citation>
    <scope>NUCLEOTIDE SEQUENCE [LARGE SCALE GENOMIC DNA]</scope>
    <source>
        <strain evidence="5 6">DSM 19298</strain>
    </source>
</reference>
<dbReference type="PROSITE" id="PS01124">
    <property type="entry name" value="HTH_ARAC_FAMILY_2"/>
    <property type="match status" value="1"/>
</dbReference>
<dbReference type="Pfam" id="PF12833">
    <property type="entry name" value="HTH_18"/>
    <property type="match status" value="1"/>
</dbReference>
<keyword evidence="6" id="KW-1185">Reference proteome</keyword>
<dbReference type="STRING" id="445961.IW15_04025"/>
<sequence>MIVKKTVYLLVLLIFNIAHPHSKDENSYEKLRGRYENYKENDERAFPYLNQYIHKAKDESNYPMLVQGYKDGVFYSSSKENKLKYADSTKWVAHLSEDKDLISTAYLGKGIVYYFNYKKYKPALDEYLKAYEYAEKTKNEYLKYKIIYHLGVVKSYLGYYDDALAHFEECITYFQSKIKQNLHPNEVFNNKRGYFNSLHQMIVCYINMKDYQKVDSLTLVGLDQIGTADDFLQEKSYFLKCRGVSYFHQKKYKEAIESLNASLPKIIRNDDFAWASVDYFYIGKSYLGLLNEKMGISNFKKVDSIFQKHEFILPELRENYELLINYYKKENDPKQELFYTKQLLKADSLISKDFSYLSSKIHKEYDTKTLLNEKEKLEKEKSSGIFIIKSLVAVMIVLLVLLSIRLTRERNIQKKYNLLEEKIRMQQDNPIEEIANDTAIPDEVPELSREKKPGMPEGVVDDILKKLKIFEEKKLFNQKGLTLNKLASKLGTNAHYLSQVINEYKGTNFNKYLGELRINYITQQLYSNKVYLSYTIESYAEECGIASRQNFSDLFYEINGIRPKDFIRKRKNELEKLESV</sequence>
<dbReference type="OrthoDB" id="5295174at2"/>
<dbReference type="PANTHER" id="PTHR43280:SF2">
    <property type="entry name" value="HTH-TYPE TRANSCRIPTIONAL REGULATOR EXSA"/>
    <property type="match status" value="1"/>
</dbReference>
<evidence type="ECO:0000313" key="6">
    <source>
        <dbReference type="Proteomes" id="UP000028705"/>
    </source>
</evidence>
<dbReference type="GO" id="GO:0003700">
    <property type="term" value="F:DNA-binding transcription factor activity"/>
    <property type="evidence" value="ECO:0007669"/>
    <property type="project" value="InterPro"/>
</dbReference>
<comment type="caution">
    <text evidence="5">The sequence shown here is derived from an EMBL/GenBank/DDBJ whole genome shotgun (WGS) entry which is preliminary data.</text>
</comment>
<dbReference type="InterPro" id="IPR019734">
    <property type="entry name" value="TPR_rpt"/>
</dbReference>
<dbReference type="InterPro" id="IPR018060">
    <property type="entry name" value="HTH_AraC"/>
</dbReference>